<evidence type="ECO:0000256" key="1">
    <source>
        <dbReference type="ARBA" id="ARBA00009437"/>
    </source>
</evidence>
<dbReference type="EMBL" id="SSWX01000007">
    <property type="protein sequence ID" value="THJ34237.1"/>
    <property type="molecule type" value="Genomic_DNA"/>
</dbReference>
<dbReference type="InterPro" id="IPR036388">
    <property type="entry name" value="WH-like_DNA-bd_sf"/>
</dbReference>
<dbReference type="InterPro" id="IPR050950">
    <property type="entry name" value="HTH-type_LysR_regulators"/>
</dbReference>
<accession>A0A4S5BNJ3</accession>
<comment type="caution">
    <text evidence="6">The sequence shown here is derived from an EMBL/GenBank/DDBJ whole genome shotgun (WGS) entry which is preliminary data.</text>
</comment>
<dbReference type="InterPro" id="IPR005119">
    <property type="entry name" value="LysR_subst-bd"/>
</dbReference>
<dbReference type="PRINTS" id="PR00039">
    <property type="entry name" value="HTHLYSR"/>
</dbReference>
<keyword evidence="2" id="KW-0805">Transcription regulation</keyword>
<reference evidence="6 7" key="1">
    <citation type="submission" date="2019-04" db="EMBL/GenBank/DDBJ databases">
        <title>Lampropedia sp YIM MLB12 draf genome.</title>
        <authorList>
            <person name="Wang Y.-X."/>
        </authorList>
    </citation>
    <scope>NUCLEOTIDE SEQUENCE [LARGE SCALE GENOMIC DNA]</scope>
    <source>
        <strain evidence="6 7">YIM MLB12</strain>
    </source>
</reference>
<comment type="similarity">
    <text evidence="1">Belongs to the LysR transcriptional regulatory family.</text>
</comment>
<dbReference type="Pfam" id="PF00126">
    <property type="entry name" value="HTH_1"/>
    <property type="match status" value="1"/>
</dbReference>
<dbReference type="Proteomes" id="UP000306236">
    <property type="component" value="Unassembled WGS sequence"/>
</dbReference>
<dbReference type="Gene3D" id="1.10.10.10">
    <property type="entry name" value="Winged helix-like DNA-binding domain superfamily/Winged helix DNA-binding domain"/>
    <property type="match status" value="1"/>
</dbReference>
<keyword evidence="4" id="KW-0804">Transcription</keyword>
<dbReference type="OrthoDB" id="9133980at2"/>
<dbReference type="GO" id="GO:0003700">
    <property type="term" value="F:DNA-binding transcription factor activity"/>
    <property type="evidence" value="ECO:0007669"/>
    <property type="project" value="InterPro"/>
</dbReference>
<evidence type="ECO:0000313" key="6">
    <source>
        <dbReference type="EMBL" id="THJ34237.1"/>
    </source>
</evidence>
<evidence type="ECO:0000256" key="3">
    <source>
        <dbReference type="ARBA" id="ARBA00023125"/>
    </source>
</evidence>
<dbReference type="InterPro" id="IPR036390">
    <property type="entry name" value="WH_DNA-bd_sf"/>
</dbReference>
<sequence>MGSIDHNDTTPQLLNRLRMRQVALILAIDAHRTLRAAAAELGLSQPAATKMLHELESALGVSLFERQGRGLQLNAAGICVTRYFKDFRGGMEALNRELVELRKGSYGRLAIGSIMAASPGRLTQSLLAMRQQWPMLAMEVAVDTSDRLLAQLRDGVLEVVVGRLTSQEGADYVFRSLENEALSVVVGNAHPLASADSVALSQLLDYGWVLQPHGSPMRSLIEQAFRAQRLATPRDLIETGSMLTSMNLVRHSTMVTVLPLAVAQVQQEHGFLRIVPFDFGRELEAYGSIVRQDRPLSQPAQQFLMLLHQ</sequence>
<proteinExistence type="inferred from homology"/>
<dbReference type="PANTHER" id="PTHR30419">
    <property type="entry name" value="HTH-TYPE TRANSCRIPTIONAL REGULATOR YBHD"/>
    <property type="match status" value="1"/>
</dbReference>
<dbReference type="InterPro" id="IPR000847">
    <property type="entry name" value="LysR_HTH_N"/>
</dbReference>
<feature type="domain" description="HTH lysR-type" evidence="5">
    <location>
        <begin position="17"/>
        <end position="74"/>
    </location>
</feature>
<evidence type="ECO:0000256" key="4">
    <source>
        <dbReference type="ARBA" id="ARBA00023163"/>
    </source>
</evidence>
<evidence type="ECO:0000313" key="7">
    <source>
        <dbReference type="Proteomes" id="UP000306236"/>
    </source>
</evidence>
<dbReference type="SUPFAM" id="SSF46785">
    <property type="entry name" value="Winged helix' DNA-binding domain"/>
    <property type="match status" value="1"/>
</dbReference>
<protein>
    <submittedName>
        <fullName evidence="6">LysR family transcriptional regulator</fullName>
    </submittedName>
</protein>
<dbReference type="GO" id="GO:0005829">
    <property type="term" value="C:cytosol"/>
    <property type="evidence" value="ECO:0007669"/>
    <property type="project" value="TreeGrafter"/>
</dbReference>
<keyword evidence="3" id="KW-0238">DNA-binding</keyword>
<name>A0A4S5BNJ3_9BURK</name>
<evidence type="ECO:0000259" key="5">
    <source>
        <dbReference type="PROSITE" id="PS50931"/>
    </source>
</evidence>
<dbReference type="PROSITE" id="PS50931">
    <property type="entry name" value="HTH_LYSR"/>
    <property type="match status" value="1"/>
</dbReference>
<keyword evidence="7" id="KW-1185">Reference proteome</keyword>
<dbReference type="SUPFAM" id="SSF53850">
    <property type="entry name" value="Periplasmic binding protein-like II"/>
    <property type="match status" value="1"/>
</dbReference>
<gene>
    <name evidence="6" type="ORF">E8K88_06840</name>
</gene>
<organism evidence="6 7">
    <name type="scientific">Lampropedia aestuarii</name>
    <dbReference type="NCBI Taxonomy" id="2562762"/>
    <lineage>
        <taxon>Bacteria</taxon>
        <taxon>Pseudomonadati</taxon>
        <taxon>Pseudomonadota</taxon>
        <taxon>Betaproteobacteria</taxon>
        <taxon>Burkholderiales</taxon>
        <taxon>Comamonadaceae</taxon>
        <taxon>Lampropedia</taxon>
    </lineage>
</organism>
<dbReference type="GO" id="GO:0003677">
    <property type="term" value="F:DNA binding"/>
    <property type="evidence" value="ECO:0007669"/>
    <property type="project" value="UniProtKB-KW"/>
</dbReference>
<evidence type="ECO:0000256" key="2">
    <source>
        <dbReference type="ARBA" id="ARBA00023015"/>
    </source>
</evidence>
<dbReference type="Pfam" id="PF03466">
    <property type="entry name" value="LysR_substrate"/>
    <property type="match status" value="1"/>
</dbReference>
<dbReference type="AlphaFoldDB" id="A0A4S5BNJ3"/>
<dbReference type="PANTHER" id="PTHR30419:SF8">
    <property type="entry name" value="NITROGEN ASSIMILATION TRANSCRIPTIONAL ACTIVATOR-RELATED"/>
    <property type="match status" value="1"/>
</dbReference>
<dbReference type="RefSeq" id="WP_136405912.1">
    <property type="nucleotide sequence ID" value="NZ_SSWX01000007.1"/>
</dbReference>
<dbReference type="Gene3D" id="3.40.190.290">
    <property type="match status" value="1"/>
</dbReference>